<dbReference type="AlphaFoldDB" id="A0A1Y6BHC8"/>
<evidence type="ECO:0000313" key="6">
    <source>
        <dbReference type="EMBL" id="SMF11268.1"/>
    </source>
</evidence>
<evidence type="ECO:0000256" key="1">
    <source>
        <dbReference type="ARBA" id="ARBA00001974"/>
    </source>
</evidence>
<keyword evidence="4" id="KW-0274">FAD</keyword>
<organism evidence="6 7">
    <name type="scientific">Pseudobacteriovorax antillogorgiicola</name>
    <dbReference type="NCBI Taxonomy" id="1513793"/>
    <lineage>
        <taxon>Bacteria</taxon>
        <taxon>Pseudomonadati</taxon>
        <taxon>Bdellovibrionota</taxon>
        <taxon>Oligoflexia</taxon>
        <taxon>Oligoflexales</taxon>
        <taxon>Pseudobacteriovoracaceae</taxon>
        <taxon>Pseudobacteriovorax</taxon>
    </lineage>
</organism>
<dbReference type="InterPro" id="IPR052542">
    <property type="entry name" value="Cholesterol_Oxidase"/>
</dbReference>
<comment type="similarity">
    <text evidence="2">Belongs to the GMC oxidoreductase family.</text>
</comment>
<dbReference type="PANTHER" id="PTHR47470:SF1">
    <property type="entry name" value="FAD-DEPENDENT OXIDOREDUCTASE 2 FAD BINDING DOMAIN-CONTAINING PROTEIN"/>
    <property type="match status" value="1"/>
</dbReference>
<dbReference type="InterPro" id="IPR029058">
    <property type="entry name" value="AB_hydrolase_fold"/>
</dbReference>
<keyword evidence="7" id="KW-1185">Reference proteome</keyword>
<name>A0A1Y6BHC8_9BACT</name>
<evidence type="ECO:0000256" key="5">
    <source>
        <dbReference type="ARBA" id="ARBA00023002"/>
    </source>
</evidence>
<evidence type="ECO:0000256" key="4">
    <source>
        <dbReference type="ARBA" id="ARBA00022827"/>
    </source>
</evidence>
<protein>
    <submittedName>
        <fullName evidence="6">Triacylglycerol lipase/cholesterol oxidase</fullName>
    </submittedName>
</protein>
<evidence type="ECO:0000256" key="3">
    <source>
        <dbReference type="ARBA" id="ARBA00022630"/>
    </source>
</evidence>
<accession>A0A1Y6BHC8</accession>
<dbReference type="GO" id="GO:0016491">
    <property type="term" value="F:oxidoreductase activity"/>
    <property type="evidence" value="ECO:0007669"/>
    <property type="project" value="UniProtKB-KW"/>
</dbReference>
<dbReference type="RefSeq" id="WP_200820682.1">
    <property type="nucleotide sequence ID" value="NZ_FWZT01000005.1"/>
</dbReference>
<evidence type="ECO:0000313" key="7">
    <source>
        <dbReference type="Proteomes" id="UP000192907"/>
    </source>
</evidence>
<keyword evidence="3" id="KW-0285">Flavoprotein</keyword>
<dbReference type="SUPFAM" id="SSF53474">
    <property type="entry name" value="alpha/beta-Hydrolases"/>
    <property type="match status" value="1"/>
</dbReference>
<dbReference type="Gene3D" id="3.40.50.1820">
    <property type="entry name" value="alpha/beta hydrolase"/>
    <property type="match status" value="1"/>
</dbReference>
<gene>
    <name evidence="6" type="ORF">SAMN06296036_10568</name>
</gene>
<dbReference type="PANTHER" id="PTHR47470">
    <property type="entry name" value="CHOLESTEROL OXIDASE"/>
    <property type="match status" value="1"/>
</dbReference>
<keyword evidence="5" id="KW-0560">Oxidoreductase</keyword>
<comment type="cofactor">
    <cofactor evidence="1">
        <name>FAD</name>
        <dbReference type="ChEBI" id="CHEBI:57692"/>
    </cofactor>
</comment>
<dbReference type="EMBL" id="FWZT01000005">
    <property type="protein sequence ID" value="SMF11268.1"/>
    <property type="molecule type" value="Genomic_DNA"/>
</dbReference>
<evidence type="ECO:0000256" key="2">
    <source>
        <dbReference type="ARBA" id="ARBA00010790"/>
    </source>
</evidence>
<reference evidence="7" key="1">
    <citation type="submission" date="2017-04" db="EMBL/GenBank/DDBJ databases">
        <authorList>
            <person name="Varghese N."/>
            <person name="Submissions S."/>
        </authorList>
    </citation>
    <scope>NUCLEOTIDE SEQUENCE [LARGE SCALE GENOMIC DNA]</scope>
    <source>
        <strain evidence="7">RKEM611</strain>
    </source>
</reference>
<dbReference type="STRING" id="1513793.SAMN06296036_10568"/>
<dbReference type="Proteomes" id="UP000192907">
    <property type="component" value="Unassembled WGS sequence"/>
</dbReference>
<proteinExistence type="inferred from homology"/>
<sequence>MEAGQKISLEYSEEIRGFYANMESFSRGPIDQPQSYMDAADQGQSLKNKIKVMFRINISDVDDFIRKPEGQAKISGSVDSPKLGGRMMVTSGEIVLKTSNYHDRVLAGQSILEYRAQFETTDDRKYTMIGYKKFFRGPENVSWSDISTLYFDIYEGSIEGDPNIDNAKFRGTMDTDEDAFAKQMTTYRSSGPSRWLRSNAVCRFNEMMYRRYWDPYRDKLWESEPEMWEKHIIPTNTVEGVQDVDISIHPFNTKDGLGLTLTRFQRKKSKNIVLLIHGLTTSTDMFMMPEHYNFVQYLLDNGFEDVWSLDWRGSRRFPYNLQVHRYSIDHVALYDIPAAVNSIRHMVGPDVAIHAVAHCVGSIALMCSLACGRTAGLASVVSNSVSLSPSVHPMAKAKLLFAPGVMEYILRYTYISPDFPNYPPYTPGRWLSRLVSLTHPECDAAACHMISFMWGWGNPAAYQHRNLSPVTHSRLADLFGGTSMHYFRHIRKMVVEGSAVPYITHRALPRNYLDAAASVNLPPTLLVSGRDNKIFPSSNLKTHDELRQLNHKCEVEYEEFRGYGHQDIFMGRAADRDVFPKLVKFIKHHRTKP</sequence>